<dbReference type="FunFam" id="3.30.70.360:FF:000001">
    <property type="entry name" value="N-acetyldiaminopimelate deacetylase"/>
    <property type="match status" value="1"/>
</dbReference>
<dbReference type="SUPFAM" id="SSF55031">
    <property type="entry name" value="Bacterial exopeptidase dimerisation domain"/>
    <property type="match status" value="1"/>
</dbReference>
<dbReference type="EMBL" id="CP084167">
    <property type="protein sequence ID" value="UJG44753.1"/>
    <property type="molecule type" value="Genomic_DNA"/>
</dbReference>
<evidence type="ECO:0000256" key="2">
    <source>
        <dbReference type="PIRSR" id="PIRSR005962-1"/>
    </source>
</evidence>
<accession>A0A9Y1BT58</accession>
<feature type="domain" description="Peptidase M20 dimerisation" evidence="3">
    <location>
        <begin position="190"/>
        <end position="282"/>
    </location>
</feature>
<dbReference type="Gene3D" id="3.40.630.10">
    <property type="entry name" value="Zn peptidases"/>
    <property type="match status" value="1"/>
</dbReference>
<feature type="binding site" evidence="2">
    <location>
        <position position="143"/>
    </location>
    <ligand>
        <name>Mn(2+)</name>
        <dbReference type="ChEBI" id="CHEBI:29035"/>
        <label>2</label>
    </ligand>
</feature>
<dbReference type="GO" id="GO:0046872">
    <property type="term" value="F:metal ion binding"/>
    <property type="evidence" value="ECO:0007669"/>
    <property type="project" value="UniProtKB-KW"/>
</dbReference>
<dbReference type="Gene3D" id="3.30.70.360">
    <property type="match status" value="1"/>
</dbReference>
<dbReference type="Pfam" id="PF07687">
    <property type="entry name" value="M20_dimer"/>
    <property type="match status" value="1"/>
</dbReference>
<evidence type="ECO:0000259" key="3">
    <source>
        <dbReference type="Pfam" id="PF07687"/>
    </source>
</evidence>
<comment type="cofactor">
    <cofactor evidence="2">
        <name>Mn(2+)</name>
        <dbReference type="ChEBI" id="CHEBI:29035"/>
    </cofactor>
    <text evidence="2">The Mn(2+) ion enhances activity.</text>
</comment>
<feature type="binding site" evidence="2">
    <location>
        <position position="107"/>
    </location>
    <ligand>
        <name>Mn(2+)</name>
        <dbReference type="ChEBI" id="CHEBI:29035"/>
        <label>2</label>
    </ligand>
</feature>
<dbReference type="Proteomes" id="UP001200513">
    <property type="component" value="Chromosome"/>
</dbReference>
<sequence length="395" mass="44006">MSTEKLQNIIINKAKELSSYIIEKRRHLHMNPETAFEEYETQVFIEKELQKIGYETKKIAKTGVLAILEGKELGLTIGLRADIDALNVQEENEVEYKSRNKGKMHACGHDAHTAMLLGAAKIIYEHKDKLVGKIKLIFQPAEEGDGGGKLVTEEGILDDVDYVYGLHVWGDNDAGTIETRVGPFLASSDSFIITITGKGGHAASPHETFDPTSVLVDIYNALQKIISREIDPLEHVVLSSPRLSGSDAHNIIPARAVLEGTFRTFNEEIREFILKRLKEVTEGYSKAWRCEAEIKLHDPAYPPVVNNEEAVELAKKVLSALDTVSEAKMTMGGEDFAYYLKKTKGAFITLGTRNEEKGITAPHHHPKFDVDESVLWKGTAIYALLGFLNCFKDIL</sequence>
<dbReference type="GO" id="GO:0016787">
    <property type="term" value="F:hydrolase activity"/>
    <property type="evidence" value="ECO:0007669"/>
    <property type="project" value="UniProtKB-KW"/>
</dbReference>
<dbReference type="InterPro" id="IPR017439">
    <property type="entry name" value="Amidohydrolase"/>
</dbReference>
<protein>
    <submittedName>
        <fullName evidence="4">Amidohydrolase</fullName>
    </submittedName>
</protein>
<gene>
    <name evidence="4" type="ORF">K9W46_06110</name>
</gene>
<keyword evidence="2" id="KW-0479">Metal-binding</keyword>
<feature type="binding site" evidence="2">
    <location>
        <position position="109"/>
    </location>
    <ligand>
        <name>Mn(2+)</name>
        <dbReference type="ChEBI" id="CHEBI:29035"/>
        <label>2</label>
    </ligand>
</feature>
<dbReference type="InterPro" id="IPR002933">
    <property type="entry name" value="Peptidase_M20"/>
</dbReference>
<keyword evidence="2" id="KW-0464">Manganese</keyword>
<dbReference type="InterPro" id="IPR011650">
    <property type="entry name" value="Peptidase_M20_dimer"/>
</dbReference>
<dbReference type="Pfam" id="PF01546">
    <property type="entry name" value="Peptidase_M20"/>
    <property type="match status" value="1"/>
</dbReference>
<organism evidence="4">
    <name type="scientific">Candidatus Heimdallarchaeum endolithica</name>
    <dbReference type="NCBI Taxonomy" id="2876572"/>
    <lineage>
        <taxon>Archaea</taxon>
        <taxon>Promethearchaeati</taxon>
        <taxon>Candidatus Heimdallarchaeota</taxon>
        <taxon>Candidatus Heimdallarchaeia (ex Rinke et al. 2021) (nom. nud.)</taxon>
        <taxon>Candidatus Heimdallarchaeales</taxon>
        <taxon>Candidatus Heimdallarchaeaceae</taxon>
        <taxon>Candidatus Heimdallarchaeum</taxon>
    </lineage>
</organism>
<dbReference type="PANTHER" id="PTHR11014:SF63">
    <property type="entry name" value="METALLOPEPTIDASE, PUTATIVE (AFU_ORTHOLOGUE AFUA_6G09600)-RELATED"/>
    <property type="match status" value="1"/>
</dbReference>
<dbReference type="SUPFAM" id="SSF53187">
    <property type="entry name" value="Zn-dependent exopeptidases"/>
    <property type="match status" value="1"/>
</dbReference>
<proteinExistence type="predicted"/>
<evidence type="ECO:0000313" key="4">
    <source>
        <dbReference type="EMBL" id="UJG44753.1"/>
    </source>
</evidence>
<evidence type="ECO:0000256" key="1">
    <source>
        <dbReference type="ARBA" id="ARBA00022801"/>
    </source>
</evidence>
<dbReference type="NCBIfam" id="TIGR01891">
    <property type="entry name" value="amidohydrolases"/>
    <property type="match status" value="1"/>
</dbReference>
<dbReference type="PANTHER" id="PTHR11014">
    <property type="entry name" value="PEPTIDASE M20 FAMILY MEMBER"/>
    <property type="match status" value="1"/>
</dbReference>
<dbReference type="AlphaFoldDB" id="A0A9Y1BT58"/>
<feature type="binding site" evidence="2">
    <location>
        <position position="364"/>
    </location>
    <ligand>
        <name>Mn(2+)</name>
        <dbReference type="ChEBI" id="CHEBI:29035"/>
        <label>2</label>
    </ligand>
</feature>
<dbReference type="PIRSF" id="PIRSF005962">
    <property type="entry name" value="Pept_M20D_amidohydro"/>
    <property type="match status" value="1"/>
</dbReference>
<name>A0A9Y1BT58_9ARCH</name>
<dbReference type="InterPro" id="IPR036264">
    <property type="entry name" value="Bact_exopeptidase_dim_dom"/>
</dbReference>
<feature type="binding site" evidence="2">
    <location>
        <position position="167"/>
    </location>
    <ligand>
        <name>Mn(2+)</name>
        <dbReference type="ChEBI" id="CHEBI:29035"/>
        <label>2</label>
    </ligand>
</feature>
<reference evidence="4" key="1">
    <citation type="journal article" date="2022" name="Nat. Microbiol.">
        <title>Unique mobile elements and scalable gene flow at the prokaryote-eukaryote boundary revealed by circularized Asgard archaea genomes.</title>
        <authorList>
            <person name="Wu F."/>
            <person name="Speth D.R."/>
            <person name="Philosof A."/>
            <person name="Cremiere A."/>
            <person name="Narayanan A."/>
            <person name="Barco R.A."/>
            <person name="Connon S.A."/>
            <person name="Amend J.P."/>
            <person name="Antoshechkin I.A."/>
            <person name="Orphan V.J."/>
        </authorList>
    </citation>
    <scope>NUCLEOTIDE SEQUENCE</scope>
    <source>
        <strain evidence="4">PR6</strain>
    </source>
</reference>
<keyword evidence="1" id="KW-0378">Hydrolase</keyword>